<evidence type="ECO:0000256" key="2">
    <source>
        <dbReference type="ARBA" id="ARBA00023315"/>
    </source>
</evidence>
<dbReference type="CDD" id="cd04301">
    <property type="entry name" value="NAT_SF"/>
    <property type="match status" value="1"/>
</dbReference>
<dbReference type="OrthoDB" id="7205533at2"/>
<dbReference type="InterPro" id="IPR016181">
    <property type="entry name" value="Acyl_CoA_acyltransferase"/>
</dbReference>
<comment type="caution">
    <text evidence="4">The sequence shown here is derived from an EMBL/GenBank/DDBJ whole genome shotgun (WGS) entry which is preliminary data.</text>
</comment>
<proteinExistence type="predicted"/>
<accession>A0A411Z4J1</accession>
<dbReference type="RefSeq" id="WP_118151170.1">
    <property type="nucleotide sequence ID" value="NZ_QWEY01000003.1"/>
</dbReference>
<reference evidence="4 5" key="1">
    <citation type="submission" date="2018-08" db="EMBL/GenBank/DDBJ databases">
        <title>Flavobacterium tibetense sp. nov., isolated from a wetland YonghuCo on Tibetan Plateau.</title>
        <authorList>
            <person name="Phurbu D."/>
            <person name="Lu H."/>
            <person name="Xing P."/>
        </authorList>
    </citation>
    <scope>NUCLEOTIDE SEQUENCE [LARGE SCALE GENOMIC DNA]</scope>
    <source>
        <strain evidence="4 5">DJC</strain>
    </source>
</reference>
<gene>
    <name evidence="4" type="ORF">D1012_07805</name>
</gene>
<evidence type="ECO:0000313" key="5">
    <source>
        <dbReference type="Proteomes" id="UP000284547"/>
    </source>
</evidence>
<dbReference type="PANTHER" id="PTHR43800:SF1">
    <property type="entry name" value="PEPTIDYL-LYSINE N-ACETYLTRANSFERASE YJAB"/>
    <property type="match status" value="1"/>
</dbReference>
<sequence>MQNQPVTIRPFDAATDVQPLSALWLEASLAAHGFLGAGLLHAQQRLIEETYLPMAETWVAEAGGVPVGFVSLLDSFIGGIFVAPDQKGRGIGRRLIAHALDLRGALSLEVYTRNTQAMRFYAGLGFREVSRRAVDDNGLPFENALLELKR</sequence>
<evidence type="ECO:0000313" key="4">
    <source>
        <dbReference type="EMBL" id="RGP37984.1"/>
    </source>
</evidence>
<keyword evidence="5" id="KW-1185">Reference proteome</keyword>
<dbReference type="Pfam" id="PF13508">
    <property type="entry name" value="Acetyltransf_7"/>
    <property type="match status" value="1"/>
</dbReference>
<dbReference type="PROSITE" id="PS51186">
    <property type="entry name" value="GNAT"/>
    <property type="match status" value="1"/>
</dbReference>
<keyword evidence="2" id="KW-0012">Acyltransferase</keyword>
<feature type="domain" description="N-acetyltransferase" evidence="3">
    <location>
        <begin position="6"/>
        <end position="150"/>
    </location>
</feature>
<keyword evidence="1 4" id="KW-0808">Transferase</keyword>
<dbReference type="Gene3D" id="3.40.630.30">
    <property type="match status" value="1"/>
</dbReference>
<dbReference type="EMBL" id="QWEY01000003">
    <property type="protein sequence ID" value="RGP37984.1"/>
    <property type="molecule type" value="Genomic_DNA"/>
</dbReference>
<dbReference type="InterPro" id="IPR000182">
    <property type="entry name" value="GNAT_dom"/>
</dbReference>
<organism evidence="4 5">
    <name type="scientific">Pseudotabrizicola alkalilacus</name>
    <dbReference type="NCBI Taxonomy" id="2305252"/>
    <lineage>
        <taxon>Bacteria</taxon>
        <taxon>Pseudomonadati</taxon>
        <taxon>Pseudomonadota</taxon>
        <taxon>Alphaproteobacteria</taxon>
        <taxon>Rhodobacterales</taxon>
        <taxon>Paracoccaceae</taxon>
        <taxon>Pseudotabrizicola</taxon>
    </lineage>
</organism>
<evidence type="ECO:0000256" key="1">
    <source>
        <dbReference type="ARBA" id="ARBA00022679"/>
    </source>
</evidence>
<name>A0A411Z4J1_9RHOB</name>
<evidence type="ECO:0000259" key="3">
    <source>
        <dbReference type="PROSITE" id="PS51186"/>
    </source>
</evidence>
<dbReference type="SUPFAM" id="SSF55729">
    <property type="entry name" value="Acyl-CoA N-acyltransferases (Nat)"/>
    <property type="match status" value="1"/>
</dbReference>
<dbReference type="PANTHER" id="PTHR43800">
    <property type="entry name" value="PEPTIDYL-LYSINE N-ACETYLTRANSFERASE YJAB"/>
    <property type="match status" value="1"/>
</dbReference>
<dbReference type="Proteomes" id="UP000284547">
    <property type="component" value="Unassembled WGS sequence"/>
</dbReference>
<protein>
    <submittedName>
        <fullName evidence="4">GNAT family N-acetyltransferase</fullName>
    </submittedName>
</protein>
<dbReference type="AlphaFoldDB" id="A0A411Z4J1"/>
<dbReference type="GO" id="GO:0016747">
    <property type="term" value="F:acyltransferase activity, transferring groups other than amino-acyl groups"/>
    <property type="evidence" value="ECO:0007669"/>
    <property type="project" value="InterPro"/>
</dbReference>